<evidence type="ECO:0000256" key="5">
    <source>
        <dbReference type="ARBA" id="ARBA00023136"/>
    </source>
</evidence>
<keyword evidence="5 6" id="KW-0472">Membrane</keyword>
<name>A0A426YGK1_ENSVE</name>
<evidence type="ECO:0000313" key="8">
    <source>
        <dbReference type="Proteomes" id="UP000287651"/>
    </source>
</evidence>
<accession>A0A426YGK1</accession>
<reference evidence="7 8" key="1">
    <citation type="journal article" date="2014" name="Agronomy (Basel)">
        <title>A Draft Genome Sequence for Ensete ventricosum, the Drought-Tolerant Tree Against Hunger.</title>
        <authorList>
            <person name="Harrison J."/>
            <person name="Moore K.A."/>
            <person name="Paszkiewicz K."/>
            <person name="Jones T."/>
            <person name="Grant M."/>
            <person name="Ambacheew D."/>
            <person name="Muzemil S."/>
            <person name="Studholme D.J."/>
        </authorList>
    </citation>
    <scope>NUCLEOTIDE SEQUENCE [LARGE SCALE GENOMIC DNA]</scope>
</reference>
<evidence type="ECO:0000256" key="3">
    <source>
        <dbReference type="ARBA" id="ARBA00022692"/>
    </source>
</evidence>
<evidence type="ECO:0000256" key="4">
    <source>
        <dbReference type="ARBA" id="ARBA00022989"/>
    </source>
</evidence>
<organism evidence="7 8">
    <name type="scientific">Ensete ventricosum</name>
    <name type="common">Abyssinian banana</name>
    <name type="synonym">Musa ensete</name>
    <dbReference type="NCBI Taxonomy" id="4639"/>
    <lineage>
        <taxon>Eukaryota</taxon>
        <taxon>Viridiplantae</taxon>
        <taxon>Streptophyta</taxon>
        <taxon>Embryophyta</taxon>
        <taxon>Tracheophyta</taxon>
        <taxon>Spermatophyta</taxon>
        <taxon>Magnoliopsida</taxon>
        <taxon>Liliopsida</taxon>
        <taxon>Zingiberales</taxon>
        <taxon>Musaceae</taxon>
        <taxon>Ensete</taxon>
    </lineage>
</organism>
<dbReference type="EMBL" id="AMZH03012530">
    <property type="protein sequence ID" value="RRT50858.1"/>
    <property type="molecule type" value="Genomic_DNA"/>
</dbReference>
<evidence type="ECO:0000256" key="6">
    <source>
        <dbReference type="SAM" id="Phobius"/>
    </source>
</evidence>
<dbReference type="InterPro" id="IPR005016">
    <property type="entry name" value="TDE1/TMS"/>
</dbReference>
<keyword evidence="3 6" id="KW-0812">Transmembrane</keyword>
<dbReference type="PANTHER" id="PTHR10383:SF63">
    <property type="entry name" value="OS01G0179800 PROTEIN"/>
    <property type="match status" value="1"/>
</dbReference>
<dbReference type="GO" id="GO:0016020">
    <property type="term" value="C:membrane"/>
    <property type="evidence" value="ECO:0007669"/>
    <property type="project" value="UniProtKB-SubCell"/>
</dbReference>
<protein>
    <submittedName>
        <fullName evidence="7">Uncharacterized protein</fullName>
    </submittedName>
</protein>
<evidence type="ECO:0000256" key="1">
    <source>
        <dbReference type="ARBA" id="ARBA00004141"/>
    </source>
</evidence>
<gene>
    <name evidence="7" type="ORF">B296_00040043</name>
</gene>
<comment type="subcellular location">
    <subcellularLocation>
        <location evidence="1">Membrane</location>
        <topology evidence="1">Multi-pass membrane protein</topology>
    </subcellularLocation>
</comment>
<proteinExistence type="inferred from homology"/>
<dbReference type="PANTHER" id="PTHR10383">
    <property type="entry name" value="SERINE INCORPORATOR"/>
    <property type="match status" value="1"/>
</dbReference>
<evidence type="ECO:0000313" key="7">
    <source>
        <dbReference type="EMBL" id="RRT50858.1"/>
    </source>
</evidence>
<feature type="transmembrane region" description="Helical" evidence="6">
    <location>
        <begin position="128"/>
        <end position="147"/>
    </location>
</feature>
<dbReference type="Pfam" id="PF03348">
    <property type="entry name" value="Serinc"/>
    <property type="match status" value="1"/>
</dbReference>
<comment type="caution">
    <text evidence="7">The sequence shown here is derived from an EMBL/GenBank/DDBJ whole genome shotgun (WGS) entry which is preliminary data.</text>
</comment>
<sequence>WITSKGEQGSKTAKHINVMTNAGMEGLGSNDDDNNSSSSSSSTERYTFMGDSCCARYCLGPNPSMARFIYALIFLVTCLLAWTIRDYGRNALSELESSCLPVNASLLPRLKGCHGARYCLGAEGVLRISSGCFVSFRVFSIFWFMLLHKERRNWKILEISGTRNGKFAHFGAG</sequence>
<comment type="similarity">
    <text evidence="2">Belongs to the TDE1 family.</text>
</comment>
<keyword evidence="4 6" id="KW-1133">Transmembrane helix</keyword>
<dbReference type="Proteomes" id="UP000287651">
    <property type="component" value="Unassembled WGS sequence"/>
</dbReference>
<feature type="transmembrane region" description="Helical" evidence="6">
    <location>
        <begin position="65"/>
        <end position="84"/>
    </location>
</feature>
<feature type="non-terminal residue" evidence="7">
    <location>
        <position position="1"/>
    </location>
</feature>
<evidence type="ECO:0000256" key="2">
    <source>
        <dbReference type="ARBA" id="ARBA00006665"/>
    </source>
</evidence>
<dbReference type="AlphaFoldDB" id="A0A426YGK1"/>